<feature type="transmembrane region" description="Helical" evidence="6">
    <location>
        <begin position="22"/>
        <end position="46"/>
    </location>
</feature>
<dbReference type="Pfam" id="PF01569">
    <property type="entry name" value="PAP2"/>
    <property type="match status" value="1"/>
</dbReference>
<dbReference type="SUPFAM" id="SSF48317">
    <property type="entry name" value="Acid phosphatase/Vanadium-dependent haloperoxidase"/>
    <property type="match status" value="1"/>
</dbReference>
<evidence type="ECO:0000256" key="5">
    <source>
        <dbReference type="ARBA" id="ARBA00023136"/>
    </source>
</evidence>
<keyword evidence="2 6" id="KW-0812">Transmembrane</keyword>
<dbReference type="InterPro" id="IPR000326">
    <property type="entry name" value="PAP2/HPO"/>
</dbReference>
<evidence type="ECO:0000256" key="1">
    <source>
        <dbReference type="ARBA" id="ARBA00004141"/>
    </source>
</evidence>
<dbReference type="AlphaFoldDB" id="A0A1Y2B1H6"/>
<dbReference type="Gene3D" id="1.20.144.10">
    <property type="entry name" value="Phosphatidic acid phosphatase type 2/haloperoxidase"/>
    <property type="match status" value="1"/>
</dbReference>
<evidence type="ECO:0000259" key="7">
    <source>
        <dbReference type="SMART" id="SM00014"/>
    </source>
</evidence>
<keyword evidence="4 6" id="KW-1133">Transmembrane helix</keyword>
<evidence type="ECO:0000256" key="4">
    <source>
        <dbReference type="ARBA" id="ARBA00022989"/>
    </source>
</evidence>
<feature type="non-terminal residue" evidence="8">
    <location>
        <position position="228"/>
    </location>
</feature>
<sequence length="228" mass="25606">SPLPSLKPFALTLIHYDPLHPLSIPLTLLSLTPIFLFVSYLTLIIFTRRLTTALLVLGQLSNEALSLILKRLWKGHRPYRGFGEVGDGWGMPSSHSQAAGFLVAWGIGYALTDSRRYMLRENEAQAEVVRRIRAWRKRIYIFGLVLWSVLVAYSRYHLYYHSPIQIIYGYGVGLIAGSIHFGLTEYIPMFHPNSFLARVRDAFETVWQGIGGIGGWDIGGTPGGWGEG</sequence>
<dbReference type="InterPro" id="IPR039667">
    <property type="entry name" value="Dolichyldiphosphatase_PAP2"/>
</dbReference>
<gene>
    <name evidence="8" type="ORF">BCR39DRAFT_448415</name>
</gene>
<dbReference type="UniPathway" id="UPA00378"/>
<dbReference type="SMART" id="SM00014">
    <property type="entry name" value="acidPPc"/>
    <property type="match status" value="1"/>
</dbReference>
<name>A0A1Y2B1H6_9TREE</name>
<feature type="transmembrane region" description="Helical" evidence="6">
    <location>
        <begin position="164"/>
        <end position="183"/>
    </location>
</feature>
<dbReference type="InterPro" id="IPR036938">
    <property type="entry name" value="PAP2/HPO_sf"/>
</dbReference>
<evidence type="ECO:0000313" key="9">
    <source>
        <dbReference type="Proteomes" id="UP000193986"/>
    </source>
</evidence>
<proteinExistence type="predicted"/>
<dbReference type="STRING" id="71784.A0A1Y2B1H6"/>
<evidence type="ECO:0000256" key="2">
    <source>
        <dbReference type="ARBA" id="ARBA00022692"/>
    </source>
</evidence>
<keyword evidence="3" id="KW-0378">Hydrolase</keyword>
<organism evidence="8 9">
    <name type="scientific">Naematelia encephala</name>
    <dbReference type="NCBI Taxonomy" id="71784"/>
    <lineage>
        <taxon>Eukaryota</taxon>
        <taxon>Fungi</taxon>
        <taxon>Dikarya</taxon>
        <taxon>Basidiomycota</taxon>
        <taxon>Agaricomycotina</taxon>
        <taxon>Tremellomycetes</taxon>
        <taxon>Tremellales</taxon>
        <taxon>Naemateliaceae</taxon>
        <taxon>Naematelia</taxon>
    </lineage>
</organism>
<feature type="domain" description="Phosphatidic acid phosphatase type 2/haloperoxidase" evidence="7">
    <location>
        <begin position="52"/>
        <end position="181"/>
    </location>
</feature>
<comment type="subcellular location">
    <subcellularLocation>
        <location evidence="1">Membrane</location>
        <topology evidence="1">Multi-pass membrane protein</topology>
    </subcellularLocation>
</comment>
<dbReference type="OrthoDB" id="302705at2759"/>
<protein>
    <recommendedName>
        <fullName evidence="7">Phosphatidic acid phosphatase type 2/haloperoxidase domain-containing protein</fullName>
    </recommendedName>
</protein>
<evidence type="ECO:0000256" key="6">
    <source>
        <dbReference type="SAM" id="Phobius"/>
    </source>
</evidence>
<keyword evidence="9" id="KW-1185">Reference proteome</keyword>
<feature type="non-terminal residue" evidence="8">
    <location>
        <position position="1"/>
    </location>
</feature>
<evidence type="ECO:0000313" key="8">
    <source>
        <dbReference type="EMBL" id="ORY28594.1"/>
    </source>
</evidence>
<evidence type="ECO:0000256" key="3">
    <source>
        <dbReference type="ARBA" id="ARBA00022801"/>
    </source>
</evidence>
<comment type="caution">
    <text evidence="8">The sequence shown here is derived from an EMBL/GenBank/DDBJ whole genome shotgun (WGS) entry which is preliminary data.</text>
</comment>
<dbReference type="InParanoid" id="A0A1Y2B1H6"/>
<feature type="transmembrane region" description="Helical" evidence="6">
    <location>
        <begin position="139"/>
        <end position="158"/>
    </location>
</feature>
<dbReference type="EMBL" id="MCFC01000030">
    <property type="protein sequence ID" value="ORY28594.1"/>
    <property type="molecule type" value="Genomic_DNA"/>
</dbReference>
<dbReference type="PANTHER" id="PTHR14969">
    <property type="entry name" value="SPHINGOSINE-1-PHOSPHATE PHOSPHOHYDROLASE"/>
    <property type="match status" value="1"/>
</dbReference>
<accession>A0A1Y2B1H6</accession>
<keyword evidence="5 6" id="KW-0472">Membrane</keyword>
<dbReference type="PANTHER" id="PTHR14969:SF13">
    <property type="entry name" value="AT30094P"/>
    <property type="match status" value="1"/>
</dbReference>
<dbReference type="CDD" id="cd03382">
    <property type="entry name" value="PAP2_dolichyldiphosphatase"/>
    <property type="match status" value="1"/>
</dbReference>
<reference evidence="8 9" key="1">
    <citation type="submission" date="2016-07" db="EMBL/GenBank/DDBJ databases">
        <title>Pervasive Adenine N6-methylation of Active Genes in Fungi.</title>
        <authorList>
            <consortium name="DOE Joint Genome Institute"/>
            <person name="Mondo S.J."/>
            <person name="Dannebaum R.O."/>
            <person name="Kuo R.C."/>
            <person name="Labutti K."/>
            <person name="Haridas S."/>
            <person name="Kuo A."/>
            <person name="Salamov A."/>
            <person name="Ahrendt S.R."/>
            <person name="Lipzen A."/>
            <person name="Sullivan W."/>
            <person name="Andreopoulos W.B."/>
            <person name="Clum A."/>
            <person name="Lindquist E."/>
            <person name="Daum C."/>
            <person name="Ramamoorthy G.K."/>
            <person name="Gryganskyi A."/>
            <person name="Culley D."/>
            <person name="Magnuson J.K."/>
            <person name="James T.Y."/>
            <person name="O'Malley M.A."/>
            <person name="Stajich J.E."/>
            <person name="Spatafora J.W."/>
            <person name="Visel A."/>
            <person name="Grigoriev I.V."/>
        </authorList>
    </citation>
    <scope>NUCLEOTIDE SEQUENCE [LARGE SCALE GENOMIC DNA]</scope>
    <source>
        <strain evidence="8 9">68-887.2</strain>
    </source>
</reference>
<dbReference type="GO" id="GO:0016020">
    <property type="term" value="C:membrane"/>
    <property type="evidence" value="ECO:0007669"/>
    <property type="project" value="UniProtKB-SubCell"/>
</dbReference>
<dbReference type="GO" id="GO:0042392">
    <property type="term" value="F:sphingosine-1-phosphate phosphatase activity"/>
    <property type="evidence" value="ECO:0007669"/>
    <property type="project" value="TreeGrafter"/>
</dbReference>
<dbReference type="Proteomes" id="UP000193986">
    <property type="component" value="Unassembled WGS sequence"/>
</dbReference>